<evidence type="ECO:0000256" key="2">
    <source>
        <dbReference type="ARBA" id="ARBA00005271"/>
    </source>
</evidence>
<feature type="compositionally biased region" description="Polar residues" evidence="6">
    <location>
        <begin position="421"/>
        <end position="433"/>
    </location>
</feature>
<dbReference type="EMBL" id="JADWDJ010000018">
    <property type="protein sequence ID" value="KAG5266466.1"/>
    <property type="molecule type" value="Genomic_DNA"/>
</dbReference>
<protein>
    <recommendedName>
        <fullName evidence="7">FH2 domain-containing protein</fullName>
    </recommendedName>
</protein>
<evidence type="ECO:0000256" key="3">
    <source>
        <dbReference type="ARBA" id="ARBA00023054"/>
    </source>
</evidence>
<evidence type="ECO:0000259" key="7">
    <source>
        <dbReference type="PROSITE" id="PS51444"/>
    </source>
</evidence>
<comment type="subcellular location">
    <subcellularLocation>
        <location evidence="1">Nucleus</location>
    </subcellularLocation>
</comment>
<keyword evidence="3 5" id="KW-0175">Coiled coil</keyword>
<evidence type="ECO:0000256" key="5">
    <source>
        <dbReference type="SAM" id="Coils"/>
    </source>
</evidence>
<feature type="region of interest" description="Disordered" evidence="6">
    <location>
        <begin position="614"/>
        <end position="702"/>
    </location>
</feature>
<feature type="compositionally biased region" description="Low complexity" evidence="6">
    <location>
        <begin position="108"/>
        <end position="124"/>
    </location>
</feature>
<evidence type="ECO:0000313" key="9">
    <source>
        <dbReference type="Proteomes" id="UP000823561"/>
    </source>
</evidence>
<dbReference type="PANTHER" id="PTHR45920">
    <property type="entry name" value="FORMIN HOMOLOGY 2 DOMAIN CONTAINING, ISOFORM I"/>
    <property type="match status" value="1"/>
</dbReference>
<evidence type="ECO:0000256" key="6">
    <source>
        <dbReference type="SAM" id="MobiDB-lite"/>
    </source>
</evidence>
<accession>A0AAV6FYH4</accession>
<dbReference type="SUPFAM" id="SSF101447">
    <property type="entry name" value="Formin homology 2 domain (FH2 domain)"/>
    <property type="match status" value="1"/>
</dbReference>
<feature type="region of interest" description="Disordered" evidence="6">
    <location>
        <begin position="197"/>
        <end position="271"/>
    </location>
</feature>
<dbReference type="SMART" id="SM00498">
    <property type="entry name" value="FH2"/>
    <property type="match status" value="1"/>
</dbReference>
<dbReference type="GO" id="GO:0051015">
    <property type="term" value="F:actin filament binding"/>
    <property type="evidence" value="ECO:0007669"/>
    <property type="project" value="TreeGrafter"/>
</dbReference>
<feature type="coiled-coil region" evidence="5">
    <location>
        <begin position="1375"/>
        <end position="1432"/>
    </location>
</feature>
<feature type="region of interest" description="Disordered" evidence="6">
    <location>
        <begin position="1504"/>
        <end position="1524"/>
    </location>
</feature>
<gene>
    <name evidence="8" type="ORF">AALO_G00232430</name>
</gene>
<evidence type="ECO:0000256" key="1">
    <source>
        <dbReference type="ARBA" id="ARBA00004123"/>
    </source>
</evidence>
<feature type="region of interest" description="Disordered" evidence="6">
    <location>
        <begin position="865"/>
        <end position="1076"/>
    </location>
</feature>
<sequence>MQTIQTIETQLPVLRESFITTPFRHTERRKSSLTNLIRRQIQRQQQQQEQLTLKQQAHQQTSQKHAIEHAQLRRSASSPSCDSTERADGQARERERGGERGRERAHARLSAAASEAEAAKAAASQQLQSTPERASASEGRGLERAIGSSAAQIPLPQHPQPPLKPELHTLPQHGLIAKGVWLLKNMGNQEAKQKKAVAIGAEGTGNGVRVEDGEQDGSRKGGFHSKKSQSKSSKLGESTKKKPKAESTKTSVFSNLKKGLSRAKGASRESILDGGASQASLLDGSGIKAADASLSGDELGGLTDSEPEHGQPTLGQSTVEVEEDKTSGSGSDTDIYSFHSATDHQDLLADIQLAIREQHGDSIPDDPLKDVGKSITNLPRDPTIPDALCDLPFDLEPGGEEGLADGDEARVEGRRDDTETELNASESTAAQQTEELDQLRESVQVSLSEVPQLTITKTPSTHSFPDTNTTTNTTTNTSYESADEPPDEETGDFAASFEKVLDSHHDLSMVLPVGLESVLELPDPRVKVTRVSIGSPKSMSSMDLNVLKDESEEGGVSAEELGFLSPQRRTSSSITFTQWASESPKGSRARRASPANPIVKPYPTIHPAYVKTTTRQLTSPTHSPVGSPVPSPQVHRRDCSSSGSWSSRAERWGAQRQRSSSIAGPISYPSDWAGRLAGLRSGSEDGPDPSQEKGPEQKLGARRTSSCLQTYGGGFSLDVFSGRTLLERCLAGQEVPPEEVETLCSRFLALGILQPFSHCFREQLQEGDMPDMLTFNEEQLYTWSPISPHLQQWEQPTRATLGRRYTQRPQSIRVEQEEGASGAGSVQGGDSGMIQQLERTIRELHDKISYLEKQQVSLERGICSQEGEGGEDVTDSSANDSQKPGSPTGSSQQAKSSQTSPVEGAFPFPVPLSDRIAPPTQPGFTCTCQTLQQPPPPPPPPPGTDPSLSLPPPSSLSGLSAGLPAPPPPPPPPPPPLPGAAAGPPPPPPPPPPLPGQAACPPPPPPPPLPGAGPPGLPPPPPPLPGMGPPPPPPPPPPPGMGGPPPPPPPPGMGPPPPPPGPGCPPPPFPPGGFGMALAQEAAPLKAVIEPPRPMKPLYWTRIQLHAKKNANGALVWEKIEEPSVDFDEFVELFSKSAMKEKKKPISDTITKSKAKQVVKILSNKRSQAVGILMSSLHLDMKDIQNAILNMDNTVVDLETLQALYENRAQQDEMDKIEKHMKSVKDKDDPKPLDKPEQFLLQISQIPNFSGRVFCILFHSTFIECIGSVRRKVEILQRVCKTLQTGTSVMQVLGLILAFGNFMNGGNRSRGQADGFALDILPKLKDVKSSDNTQSLLSYIVAYYLRHFDEDAGKETCVYPLPEPQDLFQASQMKFEDFQRDLRKLRKDLNACETERDKVCKVSSEEHLQPFKDKMEEFLTQAKSDLEAQESQLAVTHKIFLELGMFFSVKPKAGEKEVSPSTLFSVWHEFSSDFKDLWKRENKLLLKDRLKVAEECFKQAREKASYSVKPKHASGMKAKIGQKT</sequence>
<dbReference type="PANTHER" id="PTHR45920:SF7">
    <property type="entry name" value="FORMIN-G"/>
    <property type="match status" value="1"/>
</dbReference>
<feature type="region of interest" description="Disordered" evidence="6">
    <location>
        <begin position="574"/>
        <end position="600"/>
    </location>
</feature>
<feature type="compositionally biased region" description="Polar residues" evidence="6">
    <location>
        <begin position="922"/>
        <end position="932"/>
    </location>
</feature>
<dbReference type="Proteomes" id="UP000823561">
    <property type="component" value="Chromosome 18"/>
</dbReference>
<feature type="compositionally biased region" description="Pro residues" evidence="6">
    <location>
        <begin position="933"/>
        <end position="954"/>
    </location>
</feature>
<feature type="compositionally biased region" description="Polar residues" evidence="6">
    <location>
        <begin position="441"/>
        <end position="466"/>
    </location>
</feature>
<feature type="compositionally biased region" description="Acidic residues" evidence="6">
    <location>
        <begin position="481"/>
        <end position="490"/>
    </location>
</feature>
<feature type="compositionally biased region" description="Basic and acidic residues" evidence="6">
    <location>
        <begin position="209"/>
        <end position="219"/>
    </location>
</feature>
<dbReference type="InterPro" id="IPR015425">
    <property type="entry name" value="FH2_Formin"/>
</dbReference>
<evidence type="ECO:0000313" key="8">
    <source>
        <dbReference type="EMBL" id="KAG5266466.1"/>
    </source>
</evidence>
<feature type="compositionally biased region" description="Basic and acidic residues" evidence="6">
    <location>
        <begin position="407"/>
        <end position="417"/>
    </location>
</feature>
<feature type="compositionally biased region" description="Low complexity" evidence="6">
    <location>
        <begin position="467"/>
        <end position="477"/>
    </location>
</feature>
<keyword evidence="4" id="KW-0539">Nucleus</keyword>
<dbReference type="PROSITE" id="PS51444">
    <property type="entry name" value="FH2"/>
    <property type="match status" value="1"/>
</dbReference>
<dbReference type="InterPro" id="IPR042201">
    <property type="entry name" value="FH2_Formin_sf"/>
</dbReference>
<dbReference type="Pfam" id="PF02181">
    <property type="entry name" value="FH2"/>
    <property type="match status" value="1"/>
</dbReference>
<feature type="compositionally biased region" description="Low complexity" evidence="6">
    <location>
        <begin position="618"/>
        <end position="628"/>
    </location>
</feature>
<feature type="region of interest" description="Disordered" evidence="6">
    <location>
        <begin position="811"/>
        <end position="831"/>
    </location>
</feature>
<feature type="compositionally biased region" description="Basic and acidic residues" evidence="6">
    <location>
        <begin position="360"/>
        <end position="372"/>
    </location>
</feature>
<evidence type="ECO:0000256" key="4">
    <source>
        <dbReference type="ARBA" id="ARBA00023242"/>
    </source>
</evidence>
<dbReference type="GO" id="GO:0005737">
    <property type="term" value="C:cytoplasm"/>
    <property type="evidence" value="ECO:0007669"/>
    <property type="project" value="UniProtKB-ARBA"/>
</dbReference>
<comment type="caution">
    <text evidence="8">The sequence shown here is derived from an EMBL/GenBank/DDBJ whole genome shotgun (WGS) entry which is preliminary data.</text>
</comment>
<keyword evidence="9" id="KW-1185">Reference proteome</keyword>
<feature type="compositionally biased region" description="Pro residues" evidence="6">
    <location>
        <begin position="964"/>
        <end position="1071"/>
    </location>
</feature>
<feature type="region of interest" description="Disordered" evidence="6">
    <location>
        <begin position="360"/>
        <end position="490"/>
    </location>
</feature>
<dbReference type="GO" id="GO:0005634">
    <property type="term" value="C:nucleus"/>
    <property type="evidence" value="ECO:0007669"/>
    <property type="project" value="UniProtKB-SubCell"/>
</dbReference>
<feature type="region of interest" description="Disordered" evidence="6">
    <location>
        <begin position="47"/>
        <end position="142"/>
    </location>
</feature>
<name>A0AAV6FYH4_9TELE</name>
<dbReference type="GO" id="GO:0030866">
    <property type="term" value="P:cortical actin cytoskeleton organization"/>
    <property type="evidence" value="ECO:0007669"/>
    <property type="project" value="TreeGrafter"/>
</dbReference>
<feature type="compositionally biased region" description="Basic and acidic residues" evidence="6">
    <location>
        <begin position="237"/>
        <end position="247"/>
    </location>
</feature>
<feature type="domain" description="FH2" evidence="7">
    <location>
        <begin position="1085"/>
        <end position="1500"/>
    </location>
</feature>
<reference evidence="8" key="1">
    <citation type="submission" date="2020-10" db="EMBL/GenBank/DDBJ databases">
        <title>Chromosome-scale genome assembly of the Allis shad, Alosa alosa.</title>
        <authorList>
            <person name="Margot Z."/>
            <person name="Christophe K."/>
            <person name="Cabau C."/>
            <person name="Louis A."/>
            <person name="Berthelot C."/>
            <person name="Parey E."/>
            <person name="Roest Crollius H."/>
            <person name="Montfort J."/>
            <person name="Robinson-Rechavi M."/>
            <person name="Bucao C."/>
            <person name="Bouchez O."/>
            <person name="Gislard M."/>
            <person name="Lluch J."/>
            <person name="Milhes M."/>
            <person name="Lampietro C."/>
            <person name="Lopez Roques C."/>
            <person name="Donnadieu C."/>
            <person name="Braasch I."/>
            <person name="Desvignes T."/>
            <person name="Postlethwait J."/>
            <person name="Bobe J."/>
            <person name="Guiguen Y."/>
        </authorList>
    </citation>
    <scope>NUCLEOTIDE SEQUENCE</scope>
    <source>
        <strain evidence="8">M-15738</strain>
        <tissue evidence="8">Blood</tissue>
    </source>
</reference>
<feature type="compositionally biased region" description="Basic and acidic residues" evidence="6">
    <location>
        <begin position="83"/>
        <end position="106"/>
    </location>
</feature>
<feature type="region of interest" description="Disordered" evidence="6">
    <location>
        <begin position="291"/>
        <end position="337"/>
    </location>
</feature>
<feature type="compositionally biased region" description="Gly residues" evidence="6">
    <location>
        <begin position="821"/>
        <end position="831"/>
    </location>
</feature>
<feature type="compositionally biased region" description="Low complexity" evidence="6">
    <location>
        <begin position="47"/>
        <end position="60"/>
    </location>
</feature>
<feature type="compositionally biased region" description="Basic residues" evidence="6">
    <location>
        <begin position="1509"/>
        <end position="1524"/>
    </location>
</feature>
<dbReference type="FunFam" id="1.20.58.2220:FF:000005">
    <property type="entry name" value="Formin 1"/>
    <property type="match status" value="1"/>
</dbReference>
<dbReference type="GO" id="GO:0005856">
    <property type="term" value="C:cytoskeleton"/>
    <property type="evidence" value="ECO:0007669"/>
    <property type="project" value="TreeGrafter"/>
</dbReference>
<dbReference type="Gene3D" id="1.20.58.2220">
    <property type="entry name" value="Formin, FH2 domain"/>
    <property type="match status" value="1"/>
</dbReference>
<feature type="compositionally biased region" description="Polar residues" evidence="6">
    <location>
        <begin position="875"/>
        <end position="901"/>
    </location>
</feature>
<feature type="compositionally biased region" description="Acidic residues" evidence="6">
    <location>
        <begin position="397"/>
        <end position="406"/>
    </location>
</feature>
<proteinExistence type="inferred from homology"/>
<organism evidence="8 9">
    <name type="scientific">Alosa alosa</name>
    <name type="common">allis shad</name>
    <dbReference type="NCBI Taxonomy" id="278164"/>
    <lineage>
        <taxon>Eukaryota</taxon>
        <taxon>Metazoa</taxon>
        <taxon>Chordata</taxon>
        <taxon>Craniata</taxon>
        <taxon>Vertebrata</taxon>
        <taxon>Euteleostomi</taxon>
        <taxon>Actinopterygii</taxon>
        <taxon>Neopterygii</taxon>
        <taxon>Teleostei</taxon>
        <taxon>Clupei</taxon>
        <taxon>Clupeiformes</taxon>
        <taxon>Clupeoidei</taxon>
        <taxon>Clupeidae</taxon>
        <taxon>Alosa</taxon>
    </lineage>
</organism>
<comment type="similarity">
    <text evidence="2">Belongs to the formin homology family. Cappuccino subfamily.</text>
</comment>